<dbReference type="GO" id="GO:0008933">
    <property type="term" value="F:peptidoglycan lytic transglycosylase activity"/>
    <property type="evidence" value="ECO:0007669"/>
    <property type="project" value="InterPro"/>
</dbReference>
<dbReference type="AlphaFoldDB" id="A0AAW4L5H0"/>
<organism evidence="3 4">
    <name type="scientific">Geoanaerobacter pelophilus</name>
    <dbReference type="NCBI Taxonomy" id="60036"/>
    <lineage>
        <taxon>Bacteria</taxon>
        <taxon>Pseudomonadati</taxon>
        <taxon>Thermodesulfobacteriota</taxon>
        <taxon>Desulfuromonadia</taxon>
        <taxon>Geobacterales</taxon>
        <taxon>Geobacteraceae</taxon>
        <taxon>Geoanaerobacter</taxon>
    </lineage>
</organism>
<dbReference type="GO" id="GO:0016020">
    <property type="term" value="C:membrane"/>
    <property type="evidence" value="ECO:0007669"/>
    <property type="project" value="InterPro"/>
</dbReference>
<dbReference type="GO" id="GO:0000270">
    <property type="term" value="P:peptidoglycan metabolic process"/>
    <property type="evidence" value="ECO:0007669"/>
    <property type="project" value="InterPro"/>
</dbReference>
<evidence type="ECO:0000259" key="2">
    <source>
        <dbReference type="Pfam" id="PF01464"/>
    </source>
</evidence>
<dbReference type="PROSITE" id="PS00922">
    <property type="entry name" value="TRANSGLYCOSYLASE"/>
    <property type="match status" value="1"/>
</dbReference>
<protein>
    <submittedName>
        <fullName evidence="3">Lytic transglycosylase domain-containing protein</fullName>
    </submittedName>
</protein>
<dbReference type="SUPFAM" id="SSF53955">
    <property type="entry name" value="Lysozyme-like"/>
    <property type="match status" value="1"/>
</dbReference>
<evidence type="ECO:0000256" key="1">
    <source>
        <dbReference type="ARBA" id="ARBA00007734"/>
    </source>
</evidence>
<evidence type="ECO:0000313" key="3">
    <source>
        <dbReference type="EMBL" id="MBT0664797.1"/>
    </source>
</evidence>
<accession>A0AAW4L5H0</accession>
<dbReference type="Gene3D" id="1.10.530.10">
    <property type="match status" value="1"/>
</dbReference>
<gene>
    <name evidence="3" type="ORF">KI809_10845</name>
</gene>
<dbReference type="InterPro" id="IPR023346">
    <property type="entry name" value="Lysozyme-like_dom_sf"/>
</dbReference>
<feature type="domain" description="Transglycosylase SLT" evidence="2">
    <location>
        <begin position="131"/>
        <end position="236"/>
    </location>
</feature>
<dbReference type="PANTHER" id="PTHR37423:SF2">
    <property type="entry name" value="MEMBRANE-BOUND LYTIC MUREIN TRANSGLYCOSYLASE C"/>
    <property type="match status" value="1"/>
</dbReference>
<keyword evidence="4" id="KW-1185">Reference proteome</keyword>
<proteinExistence type="inferred from homology"/>
<sequence>MSINMIESNKISSLSQSTSKTSSNKGLSAGSFSEAISSATQSLITRAEKDSSVAMATAELLQLQMMKSALSLGDDVKTSANSFDLPVKLTLSDLIAKRQNVDNTLNSTPIAQNTTHIETPSQRSEGNIQEVITRASEKYGVDGALIKAVIKAESNFNPSALSHAGAQGLMQLMPSTARGLGVVDSYNPEQNVMAGTRFLKDMLNRYHGNLDSALAAYNWGPGNVDRKGTSSLPQETREYLAKVKTYYNQYLG</sequence>
<dbReference type="RefSeq" id="WP_214171579.1">
    <property type="nucleotide sequence ID" value="NZ_JAHCVJ010000004.1"/>
</dbReference>
<evidence type="ECO:0000313" key="4">
    <source>
        <dbReference type="Proteomes" id="UP000811899"/>
    </source>
</evidence>
<dbReference type="PANTHER" id="PTHR37423">
    <property type="entry name" value="SOLUBLE LYTIC MUREIN TRANSGLYCOSYLASE-RELATED"/>
    <property type="match status" value="1"/>
</dbReference>
<dbReference type="Pfam" id="PF01464">
    <property type="entry name" value="SLT"/>
    <property type="match status" value="1"/>
</dbReference>
<dbReference type="InterPro" id="IPR008258">
    <property type="entry name" value="Transglycosylase_SLT_dom_1"/>
</dbReference>
<dbReference type="Proteomes" id="UP000811899">
    <property type="component" value="Unassembled WGS sequence"/>
</dbReference>
<dbReference type="CDD" id="cd00254">
    <property type="entry name" value="LT-like"/>
    <property type="match status" value="1"/>
</dbReference>
<dbReference type="InterPro" id="IPR000189">
    <property type="entry name" value="Transglyc_AS"/>
</dbReference>
<reference evidence="3 4" key="1">
    <citation type="submission" date="2021-05" db="EMBL/GenBank/DDBJ databases">
        <title>The draft genome of Geobacter pelophilus DSM 12255.</title>
        <authorList>
            <person name="Xu Z."/>
            <person name="Masuda Y."/>
            <person name="Itoh H."/>
            <person name="Senoo K."/>
        </authorList>
    </citation>
    <scope>NUCLEOTIDE SEQUENCE [LARGE SCALE GENOMIC DNA]</scope>
    <source>
        <strain evidence="3 4">DSM 12255</strain>
    </source>
</reference>
<comment type="similarity">
    <text evidence="1">Belongs to the transglycosylase Slt family.</text>
</comment>
<comment type="caution">
    <text evidence="3">The sequence shown here is derived from an EMBL/GenBank/DDBJ whole genome shotgun (WGS) entry which is preliminary data.</text>
</comment>
<name>A0AAW4L5H0_9BACT</name>
<dbReference type="EMBL" id="JAHCVJ010000004">
    <property type="protein sequence ID" value="MBT0664797.1"/>
    <property type="molecule type" value="Genomic_DNA"/>
</dbReference>